<gene>
    <name evidence="5" type="primary">queA</name>
    <name evidence="6" type="ordered locus">Deba_1070</name>
</gene>
<evidence type="ECO:0000313" key="7">
    <source>
        <dbReference type="Proteomes" id="UP000009047"/>
    </source>
</evidence>
<comment type="catalytic activity">
    <reaction evidence="5">
        <text>7-aminomethyl-7-carbaguanosine(34) in tRNA + S-adenosyl-L-methionine = epoxyqueuosine(34) in tRNA + adenine + L-methionine + 2 H(+)</text>
        <dbReference type="Rhea" id="RHEA:32155"/>
        <dbReference type="Rhea" id="RHEA-COMP:10342"/>
        <dbReference type="Rhea" id="RHEA-COMP:18582"/>
        <dbReference type="ChEBI" id="CHEBI:15378"/>
        <dbReference type="ChEBI" id="CHEBI:16708"/>
        <dbReference type="ChEBI" id="CHEBI:57844"/>
        <dbReference type="ChEBI" id="CHEBI:59789"/>
        <dbReference type="ChEBI" id="CHEBI:82833"/>
        <dbReference type="ChEBI" id="CHEBI:194443"/>
        <dbReference type="EC" id="2.4.99.17"/>
    </reaction>
</comment>
<dbReference type="HOGENOM" id="CLU_039110_1_0_7"/>
<dbReference type="UniPathway" id="UPA00392"/>
<comment type="function">
    <text evidence="5">Transfers and isomerizes the ribose moiety from AdoMet to the 7-aminomethyl group of 7-deazaguanine (preQ1-tRNA) to give epoxyqueuosine (oQ-tRNA).</text>
</comment>
<organism evidence="6 7">
    <name type="scientific">Desulfarculus baarsii (strain ATCC 33931 / DSM 2075 / LMG 7858 / VKM B-1802 / 2st14)</name>
    <dbReference type="NCBI Taxonomy" id="644282"/>
    <lineage>
        <taxon>Bacteria</taxon>
        <taxon>Pseudomonadati</taxon>
        <taxon>Thermodesulfobacteriota</taxon>
        <taxon>Desulfarculia</taxon>
        <taxon>Desulfarculales</taxon>
        <taxon>Desulfarculaceae</taxon>
        <taxon>Desulfarculus</taxon>
    </lineage>
</organism>
<dbReference type="HAMAP" id="MF_00113">
    <property type="entry name" value="QueA"/>
    <property type="match status" value="1"/>
</dbReference>
<dbReference type="SUPFAM" id="SSF111337">
    <property type="entry name" value="QueA-like"/>
    <property type="match status" value="1"/>
</dbReference>
<dbReference type="Pfam" id="PF02547">
    <property type="entry name" value="Queuosine_synth"/>
    <property type="match status" value="1"/>
</dbReference>
<dbReference type="InterPro" id="IPR003699">
    <property type="entry name" value="QueA"/>
</dbReference>
<keyword evidence="4 5" id="KW-0671">Queuosine biosynthesis</keyword>
<dbReference type="InterPro" id="IPR042118">
    <property type="entry name" value="QueA_dom1"/>
</dbReference>
<dbReference type="NCBIfam" id="TIGR00113">
    <property type="entry name" value="queA"/>
    <property type="match status" value="1"/>
</dbReference>
<dbReference type="RefSeq" id="WP_013257892.1">
    <property type="nucleotide sequence ID" value="NC_014365.1"/>
</dbReference>
<dbReference type="GO" id="GO:0008616">
    <property type="term" value="P:tRNA queuosine(34) biosynthetic process"/>
    <property type="evidence" value="ECO:0007669"/>
    <property type="project" value="UniProtKB-UniRule"/>
</dbReference>
<dbReference type="NCBIfam" id="NF001140">
    <property type="entry name" value="PRK00147.1"/>
    <property type="match status" value="1"/>
</dbReference>
<dbReference type="PANTHER" id="PTHR30307:SF0">
    <property type="entry name" value="S-ADENOSYLMETHIONINE:TRNA RIBOSYLTRANSFERASE-ISOMERASE"/>
    <property type="match status" value="1"/>
</dbReference>
<dbReference type="PANTHER" id="PTHR30307">
    <property type="entry name" value="S-ADENOSYLMETHIONINE:TRNA RIBOSYLTRANSFERASE-ISOMERASE"/>
    <property type="match status" value="1"/>
</dbReference>
<dbReference type="OrthoDB" id="9805933at2"/>
<dbReference type="Gene3D" id="2.40.10.240">
    <property type="entry name" value="QueA-like"/>
    <property type="match status" value="1"/>
</dbReference>
<evidence type="ECO:0000313" key="6">
    <source>
        <dbReference type="EMBL" id="ADK84438.1"/>
    </source>
</evidence>
<evidence type="ECO:0000256" key="1">
    <source>
        <dbReference type="ARBA" id="ARBA00022490"/>
    </source>
</evidence>
<dbReference type="GO" id="GO:0005737">
    <property type="term" value="C:cytoplasm"/>
    <property type="evidence" value="ECO:0007669"/>
    <property type="project" value="UniProtKB-SubCell"/>
</dbReference>
<keyword evidence="3 5" id="KW-0949">S-adenosyl-L-methionine</keyword>
<keyword evidence="1 5" id="KW-0963">Cytoplasm</keyword>
<dbReference type="Gene3D" id="3.40.1780.10">
    <property type="entry name" value="QueA-like"/>
    <property type="match status" value="1"/>
</dbReference>
<accession>E1QIL5</accession>
<dbReference type="AlphaFoldDB" id="E1QIL5"/>
<evidence type="ECO:0000256" key="2">
    <source>
        <dbReference type="ARBA" id="ARBA00022679"/>
    </source>
</evidence>
<dbReference type="eggNOG" id="COG0809">
    <property type="taxonomic scope" value="Bacteria"/>
</dbReference>
<keyword evidence="2 5" id="KW-0808">Transferase</keyword>
<proteinExistence type="inferred from homology"/>
<comment type="subcellular location">
    <subcellularLocation>
        <location evidence="5">Cytoplasm</location>
    </subcellularLocation>
</comment>
<sequence length="365" mass="39671">MTPLPASPQSPQRLDPLADYDYDLPPELVAQKPAPRRVQARLMALGRDGGPARHLRVAHLCKLLRPGDILVLNDTKVVPARLLVGKESGGRAEVFLLNPALPLERLVDGRERHQALVRAHRPVRPGQRLSLAGADGPWIFVLERGQRGQAVVELPSGALGLAQRFGQAPLPPYIRRPNGPSDDDVRRYQTVYAAKAGAVAAPTAGLHLSHELLAALQRRGVNIARLTLHVGYGTFAEPAPEDLARGRLHAEWVEIDEAACQAVATARAAGGRVIAVGTTSMRALEWLAGPGGAPRPRRGWCDILIQPGHRFRAADGLLTNFHLPRTTLLMLVAALIGRERVLAAYAEAVRQRYRFYSFGDGMLIV</sequence>
<dbReference type="EC" id="2.4.99.17" evidence="5"/>
<comment type="subunit">
    <text evidence="5">Monomer.</text>
</comment>
<dbReference type="InterPro" id="IPR042119">
    <property type="entry name" value="QueA_dom2"/>
</dbReference>
<dbReference type="InterPro" id="IPR036100">
    <property type="entry name" value="QueA_sf"/>
</dbReference>
<dbReference type="STRING" id="644282.Deba_1070"/>
<keyword evidence="7" id="KW-1185">Reference proteome</keyword>
<name>E1QIL5_DESB2</name>
<comment type="similarity">
    <text evidence="5">Belongs to the QueA family.</text>
</comment>
<reference evidence="6 7" key="1">
    <citation type="journal article" date="2010" name="Stand. Genomic Sci.">
        <title>Complete genome sequence of Desulfarculus baarsii type strain (2st14).</title>
        <authorList>
            <person name="Sun H."/>
            <person name="Spring S."/>
            <person name="Lapidus A."/>
            <person name="Davenport K."/>
            <person name="Del Rio T.G."/>
            <person name="Tice H."/>
            <person name="Nolan M."/>
            <person name="Copeland A."/>
            <person name="Cheng J.F."/>
            <person name="Lucas S."/>
            <person name="Tapia R."/>
            <person name="Goodwin L."/>
            <person name="Pitluck S."/>
            <person name="Ivanova N."/>
            <person name="Pagani I."/>
            <person name="Mavromatis K."/>
            <person name="Ovchinnikova G."/>
            <person name="Pati A."/>
            <person name="Chen A."/>
            <person name="Palaniappan K."/>
            <person name="Hauser L."/>
            <person name="Chang Y.J."/>
            <person name="Jeffries C.D."/>
            <person name="Detter J.C."/>
            <person name="Han C."/>
            <person name="Rohde M."/>
            <person name="Brambilla E."/>
            <person name="Goker M."/>
            <person name="Woyke T."/>
            <person name="Bristow J."/>
            <person name="Eisen J.A."/>
            <person name="Markowitz V."/>
            <person name="Hugenholtz P."/>
            <person name="Kyrpides N.C."/>
            <person name="Klenk H.P."/>
            <person name="Land M."/>
        </authorList>
    </citation>
    <scope>NUCLEOTIDE SEQUENCE [LARGE SCALE GENOMIC DNA]</scope>
    <source>
        <strain evidence="7">ATCC 33931 / DSM 2075 / LMG 7858 / VKM B-1802 / 2st14</strain>
    </source>
</reference>
<dbReference type="KEGG" id="dbr:Deba_1070"/>
<evidence type="ECO:0000256" key="5">
    <source>
        <dbReference type="HAMAP-Rule" id="MF_00113"/>
    </source>
</evidence>
<evidence type="ECO:0000256" key="3">
    <source>
        <dbReference type="ARBA" id="ARBA00022691"/>
    </source>
</evidence>
<comment type="pathway">
    <text evidence="5">tRNA modification; tRNA-queuosine biosynthesis.</text>
</comment>
<dbReference type="GO" id="GO:0051075">
    <property type="term" value="F:S-adenosylmethionine:tRNA ribosyltransferase-isomerase activity"/>
    <property type="evidence" value="ECO:0007669"/>
    <property type="project" value="UniProtKB-EC"/>
</dbReference>
<evidence type="ECO:0000256" key="4">
    <source>
        <dbReference type="ARBA" id="ARBA00022785"/>
    </source>
</evidence>
<dbReference type="EMBL" id="CP002085">
    <property type="protein sequence ID" value="ADK84438.1"/>
    <property type="molecule type" value="Genomic_DNA"/>
</dbReference>
<protein>
    <recommendedName>
        <fullName evidence="5">S-adenosylmethionine:tRNA ribosyltransferase-isomerase</fullName>
        <ecNumber evidence="5">2.4.99.17</ecNumber>
    </recommendedName>
    <alternativeName>
        <fullName evidence="5">Queuosine biosynthesis protein QueA</fullName>
    </alternativeName>
</protein>
<dbReference type="Proteomes" id="UP000009047">
    <property type="component" value="Chromosome"/>
</dbReference>